<dbReference type="Pfam" id="PF07453">
    <property type="entry name" value="NUMOD1"/>
    <property type="match status" value="1"/>
</dbReference>
<dbReference type="CDD" id="cd10445">
    <property type="entry name" value="GIY-YIG_bI1_like"/>
    <property type="match status" value="1"/>
</dbReference>
<dbReference type="PROSITE" id="PS50164">
    <property type="entry name" value="GIY_YIG"/>
    <property type="match status" value="1"/>
</dbReference>
<keyword evidence="3" id="KW-0540">Nuclease</keyword>
<dbReference type="InterPro" id="IPR000305">
    <property type="entry name" value="GIY-YIG_endonuc"/>
</dbReference>
<name>A0A481S291_9HYPO</name>
<proteinExistence type="predicted"/>
<dbReference type="InterPro" id="IPR006350">
    <property type="entry name" value="Intron_endoG1"/>
</dbReference>
<evidence type="ECO:0000256" key="1">
    <source>
        <dbReference type="ARBA" id="ARBA00010045"/>
    </source>
</evidence>
<comment type="similarity">
    <text evidence="1">To endonucleases of group I introns of fungi and phage.</text>
</comment>
<feature type="domain" description="GIY-YIG" evidence="2">
    <location>
        <begin position="51"/>
        <end position="137"/>
    </location>
</feature>
<dbReference type="GO" id="GO:0003677">
    <property type="term" value="F:DNA binding"/>
    <property type="evidence" value="ECO:0007669"/>
    <property type="project" value="InterPro"/>
</dbReference>
<dbReference type="Pfam" id="PF07460">
    <property type="entry name" value="NUMOD3"/>
    <property type="match status" value="1"/>
</dbReference>
<evidence type="ECO:0000313" key="3">
    <source>
        <dbReference type="EMBL" id="QBG64908.1"/>
    </source>
</evidence>
<keyword evidence="3" id="KW-0496">Mitochondrion</keyword>
<gene>
    <name evidence="3" type="primary">orf273</name>
</gene>
<dbReference type="GO" id="GO:0004519">
    <property type="term" value="F:endonuclease activity"/>
    <property type="evidence" value="ECO:0007669"/>
    <property type="project" value="UniProtKB-KW"/>
</dbReference>
<reference evidence="3" key="1">
    <citation type="submission" date="2018-10" db="EMBL/GenBank/DDBJ databases">
        <authorList>
            <person name="Zhang Y.-J."/>
        </authorList>
    </citation>
    <scope>NUCLEOTIDE SEQUENCE</scope>
    <source>
        <strain evidence="3">ARSEF 11726</strain>
    </source>
</reference>
<dbReference type="InterPro" id="IPR035901">
    <property type="entry name" value="GIY-YIG_endonuc_sf"/>
</dbReference>
<reference evidence="3" key="2">
    <citation type="journal article" date="2019" name="Environ. Microbiol.">
        <title>The complete mitochondrial genome of the Chan-hua fungus Isaria cicadae: a tale of intron evolution in Cordycipitaceae.</title>
        <authorList>
            <person name="Fan W.W."/>
            <person name="Zhang S."/>
            <person name="Zhang Y.J."/>
        </authorList>
    </citation>
    <scope>NUCLEOTIDE SEQUENCE</scope>
    <source>
        <strain evidence="3">ARSEF 11726</strain>
    </source>
</reference>
<dbReference type="Pfam" id="PF01541">
    <property type="entry name" value="GIY-YIG"/>
    <property type="match status" value="1"/>
</dbReference>
<dbReference type="NCBIfam" id="TIGR01453">
    <property type="entry name" value="grpIintron_endo"/>
    <property type="match status" value="1"/>
</dbReference>
<dbReference type="AlphaFoldDB" id="A0A481S291"/>
<sequence length="273" mass="32029">MIRILKLFIIFKDKSFITFSTVSGPRISKGIEKSYFNPINQREEIRKDNNAKIGVYAWENKINNKIYVGSGNPLYLRLSDYYQNWYLKNKNNLSITRALNKYSMLNFNLHILEYSNSDDVILCEQKWIDLLKPEYNINPIAGSSKGYKHTAEAIEKMRNLAIGRKHSDEVKARMSETRRGENNSFFNKKHSIDTIEVLKYIAQNRQHVPVKGLEVEVTDLETKTTNVFYSIRDAAKFLKSDIKTILRRESTQLEKGINTPYRKRFMINIIRDK</sequence>
<dbReference type="SMART" id="SM00496">
    <property type="entry name" value="IENR2"/>
    <property type="match status" value="3"/>
</dbReference>
<protein>
    <submittedName>
        <fullName evidence="3">GIY-YIG endonuclease</fullName>
    </submittedName>
</protein>
<evidence type="ECO:0000259" key="2">
    <source>
        <dbReference type="PROSITE" id="PS50164"/>
    </source>
</evidence>
<dbReference type="InterPro" id="IPR010896">
    <property type="entry name" value="NUMOD1"/>
</dbReference>
<dbReference type="EMBL" id="MK110677">
    <property type="protein sequence ID" value="QBG64908.1"/>
    <property type="molecule type" value="Genomic_DNA"/>
</dbReference>
<dbReference type="SMART" id="SM00465">
    <property type="entry name" value="GIYc"/>
    <property type="match status" value="1"/>
</dbReference>
<dbReference type="Gene3D" id="3.40.1440.10">
    <property type="entry name" value="GIY-YIG endonuclease"/>
    <property type="match status" value="1"/>
</dbReference>
<keyword evidence="3" id="KW-0378">Hydrolase</keyword>
<organism evidence="3">
    <name type="scientific">Cordyceps cicadae</name>
    <dbReference type="NCBI Taxonomy" id="218633"/>
    <lineage>
        <taxon>Eukaryota</taxon>
        <taxon>Fungi</taxon>
        <taxon>Dikarya</taxon>
        <taxon>Ascomycota</taxon>
        <taxon>Pezizomycotina</taxon>
        <taxon>Sordariomycetes</taxon>
        <taxon>Hypocreomycetidae</taxon>
        <taxon>Hypocreales</taxon>
        <taxon>Cordycipitaceae</taxon>
        <taxon>Cordyceps</taxon>
    </lineage>
</organism>
<dbReference type="SUPFAM" id="SSF64496">
    <property type="entry name" value="DNA-binding domain of intron-encoded endonucleases"/>
    <property type="match status" value="1"/>
</dbReference>
<accession>A0A481S291</accession>
<dbReference type="SUPFAM" id="SSF82771">
    <property type="entry name" value="GIY-YIG endonuclease"/>
    <property type="match status" value="1"/>
</dbReference>
<geneLocation type="mitochondrion" evidence="3"/>
<keyword evidence="3" id="KW-0255">Endonuclease</keyword>
<dbReference type="InterPro" id="IPR003611">
    <property type="entry name" value="NUMOD3"/>
</dbReference>